<gene>
    <name evidence="2" type="ORF">CPAG_05746</name>
</gene>
<organism evidence="2 3">
    <name type="scientific">Coccidioides posadasii RMSCC 3488</name>
    <dbReference type="NCBI Taxonomy" id="454284"/>
    <lineage>
        <taxon>Eukaryota</taxon>
        <taxon>Fungi</taxon>
        <taxon>Dikarya</taxon>
        <taxon>Ascomycota</taxon>
        <taxon>Pezizomycotina</taxon>
        <taxon>Eurotiomycetes</taxon>
        <taxon>Eurotiomycetidae</taxon>
        <taxon>Onygenales</taxon>
        <taxon>Onygenaceae</taxon>
        <taxon>Coccidioides</taxon>
    </lineage>
</organism>
<protein>
    <submittedName>
        <fullName evidence="2">Uncharacterized protein</fullName>
    </submittedName>
</protein>
<dbReference type="VEuPathDB" id="FungiDB:CPAG_05746"/>
<feature type="compositionally biased region" description="Polar residues" evidence="1">
    <location>
        <begin position="1"/>
        <end position="14"/>
    </location>
</feature>
<reference evidence="3" key="3">
    <citation type="journal article" date="2010" name="Genome Res.">
        <title>Population genomic sequencing of Coccidioides fungi reveals recent hybridization and transposon control.</title>
        <authorList>
            <person name="Neafsey D.E."/>
            <person name="Barker B.M."/>
            <person name="Sharpton T.J."/>
            <person name="Stajich J.E."/>
            <person name="Park D.J."/>
            <person name="Whiston E."/>
            <person name="Hung C.-Y."/>
            <person name="McMahan C."/>
            <person name="White J."/>
            <person name="Sykes S."/>
            <person name="Heiman D."/>
            <person name="Young S."/>
            <person name="Zeng Q."/>
            <person name="Abouelleil A."/>
            <person name="Aftuck L."/>
            <person name="Bessette D."/>
            <person name="Brown A."/>
            <person name="FitzGerald M."/>
            <person name="Lui A."/>
            <person name="Macdonald J.P."/>
            <person name="Priest M."/>
            <person name="Orbach M.J."/>
            <person name="Galgiani J.N."/>
            <person name="Kirkland T.N."/>
            <person name="Cole G.T."/>
            <person name="Birren B.W."/>
            <person name="Henn M.R."/>
            <person name="Taylor J.W."/>
            <person name="Rounsley S.D."/>
        </authorList>
    </citation>
    <scope>NUCLEOTIDE SEQUENCE [LARGE SCALE GENOMIC DNA]</scope>
    <source>
        <strain evidence="3">RMSCC 3488</strain>
    </source>
</reference>
<dbReference type="Proteomes" id="UP000054567">
    <property type="component" value="Unassembled WGS sequence"/>
</dbReference>
<evidence type="ECO:0000313" key="2">
    <source>
        <dbReference type="EMBL" id="KMM69430.1"/>
    </source>
</evidence>
<dbReference type="AlphaFoldDB" id="A0A0J6FJ46"/>
<accession>A0A0J6FJ46</accession>
<feature type="region of interest" description="Disordered" evidence="1">
    <location>
        <begin position="103"/>
        <end position="123"/>
    </location>
</feature>
<name>A0A0J6FJ46_COCPO</name>
<dbReference type="EMBL" id="DS268111">
    <property type="protein sequence ID" value="KMM69430.1"/>
    <property type="molecule type" value="Genomic_DNA"/>
</dbReference>
<proteinExistence type="predicted"/>
<sequence>MLELSSSNSTTTQDLRPDPRSSYWSMILSGCESLPSRAALTRPSRTDVAGCSSEVPSAPQEGPPGDIATSTRPLLQPRSGRPALIRQQTLHQIVICRKCETSGLEGHGASWNKKYPQQATLVQ</sequence>
<feature type="region of interest" description="Disordered" evidence="1">
    <location>
        <begin position="1"/>
        <end position="22"/>
    </location>
</feature>
<feature type="region of interest" description="Disordered" evidence="1">
    <location>
        <begin position="39"/>
        <end position="79"/>
    </location>
</feature>
<evidence type="ECO:0000256" key="1">
    <source>
        <dbReference type="SAM" id="MobiDB-lite"/>
    </source>
</evidence>
<reference evidence="2 3" key="1">
    <citation type="submission" date="2007-06" db="EMBL/GenBank/DDBJ databases">
        <title>The Genome Sequence of Coccidioides posadasii RMSCC_3488.</title>
        <authorList>
            <consortium name="Coccidioides Genome Resources Consortium"/>
            <consortium name="The Broad Institute Genome Sequencing Platform"/>
            <person name="Henn M.R."/>
            <person name="Sykes S."/>
            <person name="Young S."/>
            <person name="Jaffe D."/>
            <person name="Berlin A."/>
            <person name="Alvarez P."/>
            <person name="Butler J."/>
            <person name="Gnerre S."/>
            <person name="Grabherr M."/>
            <person name="Mauceli E."/>
            <person name="Brockman W."/>
            <person name="Kodira C."/>
            <person name="Alvarado L."/>
            <person name="Zeng Q."/>
            <person name="Crawford M."/>
            <person name="Antoine C."/>
            <person name="Devon K."/>
            <person name="Galgiani J."/>
            <person name="Orsborn K."/>
            <person name="Lewis M.L."/>
            <person name="Nusbaum C."/>
            <person name="Galagan J."/>
            <person name="Birren B."/>
        </authorList>
    </citation>
    <scope>NUCLEOTIDE SEQUENCE [LARGE SCALE GENOMIC DNA]</scope>
    <source>
        <strain evidence="2 3">RMSCC 3488</strain>
    </source>
</reference>
<evidence type="ECO:0000313" key="3">
    <source>
        <dbReference type="Proteomes" id="UP000054567"/>
    </source>
</evidence>
<reference evidence="3" key="2">
    <citation type="journal article" date="2009" name="Genome Res.">
        <title>Comparative genomic analyses of the human fungal pathogens Coccidioides and their relatives.</title>
        <authorList>
            <person name="Sharpton T.J."/>
            <person name="Stajich J.E."/>
            <person name="Rounsley S.D."/>
            <person name="Gardner M.J."/>
            <person name="Wortman J.R."/>
            <person name="Jordar V.S."/>
            <person name="Maiti R."/>
            <person name="Kodira C.D."/>
            <person name="Neafsey D.E."/>
            <person name="Zeng Q."/>
            <person name="Hung C.-Y."/>
            <person name="McMahan C."/>
            <person name="Muszewska A."/>
            <person name="Grynberg M."/>
            <person name="Mandel M.A."/>
            <person name="Kellner E.M."/>
            <person name="Barker B.M."/>
            <person name="Galgiani J.N."/>
            <person name="Orbach M.J."/>
            <person name="Kirkland T.N."/>
            <person name="Cole G.T."/>
            <person name="Henn M.R."/>
            <person name="Birren B.W."/>
            <person name="Taylor J.W."/>
        </authorList>
    </citation>
    <scope>NUCLEOTIDE SEQUENCE [LARGE SCALE GENOMIC DNA]</scope>
    <source>
        <strain evidence="3">RMSCC 3488</strain>
    </source>
</reference>